<dbReference type="InterPro" id="IPR023210">
    <property type="entry name" value="NADP_OxRdtase_dom"/>
</dbReference>
<sequence length="281" mass="30756">MSSKIRTTTLPSGEPVQVLGQGTWKMGEDIRRRAGEINALKLGFDLGMTLIDTAEMYASGGAEEVVAEAIAGRRDDLFLVSKVLPSNASRAGVARACENSLKRLRTDRIDLYLLHWPGSVPLSETVEAFEALKKAGKIRHWGVSNFDTDEMEELTGLRSGGNVQTNQVLYNLSRRGPEFDLAPWSRQRGIPIMAYSPVEQGALARNTRLDVIAARHNATAAQIALAWVVAQPGVIAIPKASSQEHVRQNVAALDIKLTSEDFADLDRAFPPPTRKRGLEMI</sequence>
<dbReference type="PIRSF" id="PIRSF000097">
    <property type="entry name" value="AKR"/>
    <property type="match status" value="1"/>
</dbReference>
<feature type="site" description="Lowers pKa of active site Tyr" evidence="3">
    <location>
        <position position="82"/>
    </location>
</feature>
<feature type="binding site" evidence="2">
    <location>
        <position position="115"/>
    </location>
    <ligand>
        <name>substrate</name>
    </ligand>
</feature>
<dbReference type="CDD" id="cd19138">
    <property type="entry name" value="AKR_YeaE"/>
    <property type="match status" value="1"/>
</dbReference>
<dbReference type="EMBL" id="JACDTY010000002">
    <property type="protein sequence ID" value="MBA1139760.1"/>
    <property type="molecule type" value="Genomic_DNA"/>
</dbReference>
<keyword evidence="6" id="KW-1185">Reference proteome</keyword>
<reference evidence="5 6" key="1">
    <citation type="submission" date="2020-07" db="EMBL/GenBank/DDBJ databases">
        <title>Definition of the novel symbiovar canariense within Mesorhizobium novociceri, a new species of genus Mesorhizobium nodulating Cicer canariense in the Caldera de Taburiente National Park (La Palma, Canary Islands).</title>
        <authorList>
            <person name="Leon-Barrios M."/>
            <person name="Perez-Yepez J."/>
            <person name="Flores-Felix J.D."/>
            <person name="Ramirez-Baena M.H."/>
            <person name="Pulido-Suarez L."/>
            <person name="Igual J.M."/>
            <person name="Velazquez E."/>
            <person name="Peix A."/>
        </authorList>
    </citation>
    <scope>NUCLEOTIDE SEQUENCE [LARGE SCALE GENOMIC DNA]</scope>
    <source>
        <strain evidence="5 6">CCANP35</strain>
    </source>
</reference>
<dbReference type="PANTHER" id="PTHR43638:SF3">
    <property type="entry name" value="ALDEHYDE REDUCTASE"/>
    <property type="match status" value="1"/>
</dbReference>
<evidence type="ECO:0000259" key="4">
    <source>
        <dbReference type="Pfam" id="PF00248"/>
    </source>
</evidence>
<dbReference type="Proteomes" id="UP000558284">
    <property type="component" value="Unassembled WGS sequence"/>
</dbReference>
<feature type="domain" description="NADP-dependent oxidoreductase" evidence="4">
    <location>
        <begin position="19"/>
        <end position="267"/>
    </location>
</feature>
<name>A0A838B2Q1_9HYPH</name>
<gene>
    <name evidence="5" type="ORF">H0241_05765</name>
</gene>
<dbReference type="PRINTS" id="PR00069">
    <property type="entry name" value="ALDKETRDTASE"/>
</dbReference>
<comment type="caution">
    <text evidence="5">The sequence shown here is derived from an EMBL/GenBank/DDBJ whole genome shotgun (WGS) entry which is preliminary data.</text>
</comment>
<protein>
    <submittedName>
        <fullName evidence="5">Aldo/keto reductase</fullName>
    </submittedName>
</protein>
<dbReference type="AlphaFoldDB" id="A0A838B2Q1"/>
<proteinExistence type="predicted"/>
<dbReference type="Gene3D" id="3.20.20.100">
    <property type="entry name" value="NADP-dependent oxidoreductase domain"/>
    <property type="match status" value="1"/>
</dbReference>
<evidence type="ECO:0000256" key="3">
    <source>
        <dbReference type="PIRSR" id="PIRSR000097-3"/>
    </source>
</evidence>
<organism evidence="5 6">
    <name type="scientific">Mesorhizobium neociceri</name>
    <dbReference type="NCBI Taxonomy" id="1307853"/>
    <lineage>
        <taxon>Bacteria</taxon>
        <taxon>Pseudomonadati</taxon>
        <taxon>Pseudomonadota</taxon>
        <taxon>Alphaproteobacteria</taxon>
        <taxon>Hyphomicrobiales</taxon>
        <taxon>Phyllobacteriaceae</taxon>
        <taxon>Mesorhizobium</taxon>
    </lineage>
</organism>
<evidence type="ECO:0000313" key="5">
    <source>
        <dbReference type="EMBL" id="MBA1139760.1"/>
    </source>
</evidence>
<evidence type="ECO:0000256" key="1">
    <source>
        <dbReference type="PIRSR" id="PIRSR000097-1"/>
    </source>
</evidence>
<evidence type="ECO:0000313" key="6">
    <source>
        <dbReference type="Proteomes" id="UP000558284"/>
    </source>
</evidence>
<accession>A0A838B2Q1</accession>
<dbReference type="RefSeq" id="WP_181056451.1">
    <property type="nucleotide sequence ID" value="NZ_JACDTY010000002.1"/>
</dbReference>
<dbReference type="InterPro" id="IPR020471">
    <property type="entry name" value="AKR"/>
</dbReference>
<dbReference type="SUPFAM" id="SSF51430">
    <property type="entry name" value="NAD(P)-linked oxidoreductase"/>
    <property type="match status" value="1"/>
</dbReference>
<feature type="active site" description="Proton donor" evidence="1">
    <location>
        <position position="57"/>
    </location>
</feature>
<dbReference type="Pfam" id="PF00248">
    <property type="entry name" value="Aldo_ket_red"/>
    <property type="match status" value="1"/>
</dbReference>
<evidence type="ECO:0000256" key="2">
    <source>
        <dbReference type="PIRSR" id="PIRSR000097-2"/>
    </source>
</evidence>
<dbReference type="InterPro" id="IPR036812">
    <property type="entry name" value="NAD(P)_OxRdtase_dom_sf"/>
</dbReference>
<dbReference type="GO" id="GO:0016491">
    <property type="term" value="F:oxidoreductase activity"/>
    <property type="evidence" value="ECO:0007669"/>
    <property type="project" value="InterPro"/>
</dbReference>
<dbReference type="PANTHER" id="PTHR43638">
    <property type="entry name" value="OXIDOREDUCTASE, ALDO/KETO REDUCTASE FAMILY PROTEIN"/>
    <property type="match status" value="1"/>
</dbReference>